<dbReference type="RefSeq" id="WP_086678705.1">
    <property type="nucleotide sequence ID" value="NZ_FNUJ01000018.1"/>
</dbReference>
<dbReference type="STRING" id="218821.SAMN05421837_11878"/>
<evidence type="ECO:0000313" key="2">
    <source>
        <dbReference type="EMBL" id="SEF38127.1"/>
    </source>
</evidence>
<feature type="region of interest" description="Disordered" evidence="1">
    <location>
        <begin position="132"/>
        <end position="153"/>
    </location>
</feature>
<gene>
    <name evidence="2" type="ORF">SAMN05421837_11878</name>
</gene>
<evidence type="ECO:0000313" key="3">
    <source>
        <dbReference type="Proteomes" id="UP000198878"/>
    </source>
</evidence>
<protein>
    <submittedName>
        <fullName evidence="2">Uncharacterized protein</fullName>
    </submittedName>
</protein>
<evidence type="ECO:0000256" key="1">
    <source>
        <dbReference type="SAM" id="MobiDB-lite"/>
    </source>
</evidence>
<sequence length="153" mass="17160">MNRPATDTTHAAPRLPVTVDAYDFRQLSHDHRLWAGHQSRDDHRFEAMTGDDVDYSWPHAWWYPDWLTVIVARSFLDATGHRYQIISDLDDPLAESAAHTLWRPCPEHRCGRCAVAPICSYVILTAYPGEPPLPQRDSATGGRGEAPPPTGSC</sequence>
<reference evidence="3" key="1">
    <citation type="submission" date="2016-10" db="EMBL/GenBank/DDBJ databases">
        <authorList>
            <person name="Varghese N."/>
            <person name="Submissions S."/>
        </authorList>
    </citation>
    <scope>NUCLEOTIDE SEQUENCE [LARGE SCALE GENOMIC DNA]</scope>
    <source>
        <strain evidence="3">DSM 44654</strain>
    </source>
</reference>
<proteinExistence type="predicted"/>
<accession>A0A1H5RKU3</accession>
<keyword evidence="3" id="KW-1185">Reference proteome</keyword>
<dbReference type="EMBL" id="FNUJ01000018">
    <property type="protein sequence ID" value="SEF38127.1"/>
    <property type="molecule type" value="Genomic_DNA"/>
</dbReference>
<name>A0A1H5RKU3_9PSEU</name>
<organism evidence="2 3">
    <name type="scientific">Amycolatopsis pretoriensis</name>
    <dbReference type="NCBI Taxonomy" id="218821"/>
    <lineage>
        <taxon>Bacteria</taxon>
        <taxon>Bacillati</taxon>
        <taxon>Actinomycetota</taxon>
        <taxon>Actinomycetes</taxon>
        <taxon>Pseudonocardiales</taxon>
        <taxon>Pseudonocardiaceae</taxon>
        <taxon>Amycolatopsis</taxon>
    </lineage>
</organism>
<dbReference type="AlphaFoldDB" id="A0A1H5RKU3"/>
<dbReference type="Proteomes" id="UP000198878">
    <property type="component" value="Unassembled WGS sequence"/>
</dbReference>